<accession>A0A7C4KYL3</accession>
<dbReference type="AlphaFoldDB" id="A0A7C4KYL3"/>
<dbReference type="GO" id="GO:0004853">
    <property type="term" value="F:uroporphyrinogen decarboxylase activity"/>
    <property type="evidence" value="ECO:0007669"/>
    <property type="project" value="InterPro"/>
</dbReference>
<sequence length="396" mass="44331">MGVIFMAIGGLMSPLTPRERVLAVLNHEVPDRVPIVIGADLTTGIQERAYRRLTTYLGLPQEYQPLYDWPELGAPLPAEAVLERLHSDVRGIQDRFPAETYARNRSRPPGSPYVDDWGVGQPEIEPGVYFPAIHPLKDTQRVEDLEIYPWPDMHDPTRFAHLRAEAERLAAENRFAIIGAPWLMSPLERAFQLQGMQAFLLNLVDAPDFAAALLRKITDLCKTHLTHFLGEVGEYLDLIILADDLGTQNSLLISPRTYRTLLKPLHAELFALVRQHSRARIFFHSDGDVFPLLDDLVEIGVQVLNPIQTTAGRMANLQELKQRYGERLVFCGAIDTQRVLPFGTVEEVRAEVKRVIEILGAGGGYLLSSVHTIPNETPPENILAMVDAALELAQYG</sequence>
<dbReference type="InterPro" id="IPR000257">
    <property type="entry name" value="Uroporphyrinogen_deCOase"/>
</dbReference>
<dbReference type="EMBL" id="DSXR01000041">
    <property type="protein sequence ID" value="HGS86658.1"/>
    <property type="molecule type" value="Genomic_DNA"/>
</dbReference>
<dbReference type="Gene3D" id="3.20.20.210">
    <property type="match status" value="1"/>
</dbReference>
<dbReference type="GO" id="GO:0006779">
    <property type="term" value="P:porphyrin-containing compound biosynthetic process"/>
    <property type="evidence" value="ECO:0007669"/>
    <property type="project" value="InterPro"/>
</dbReference>
<dbReference type="PANTHER" id="PTHR47099:SF1">
    <property type="entry name" value="METHYLCOBAMIDE:COM METHYLTRANSFERASE MTBA"/>
    <property type="match status" value="1"/>
</dbReference>
<dbReference type="Pfam" id="PF01208">
    <property type="entry name" value="URO-D"/>
    <property type="match status" value="1"/>
</dbReference>
<comment type="caution">
    <text evidence="2">The sequence shown here is derived from an EMBL/GenBank/DDBJ whole genome shotgun (WGS) entry which is preliminary data.</text>
</comment>
<dbReference type="PANTHER" id="PTHR47099">
    <property type="entry name" value="METHYLCOBAMIDE:COM METHYLTRANSFERASE MTBA"/>
    <property type="match status" value="1"/>
</dbReference>
<protein>
    <recommendedName>
        <fullName evidence="1">Uroporphyrinogen decarboxylase (URO-D) domain-containing protein</fullName>
    </recommendedName>
</protein>
<dbReference type="InterPro" id="IPR052024">
    <property type="entry name" value="Methanogen_methyltrans"/>
</dbReference>
<organism evidence="2">
    <name type="scientific">Bellilinea caldifistulae</name>
    <dbReference type="NCBI Taxonomy" id="360411"/>
    <lineage>
        <taxon>Bacteria</taxon>
        <taxon>Bacillati</taxon>
        <taxon>Chloroflexota</taxon>
        <taxon>Anaerolineae</taxon>
        <taxon>Anaerolineales</taxon>
        <taxon>Anaerolineaceae</taxon>
        <taxon>Bellilinea</taxon>
    </lineage>
</organism>
<dbReference type="InterPro" id="IPR038071">
    <property type="entry name" value="UROD/MetE-like_sf"/>
</dbReference>
<feature type="domain" description="Uroporphyrinogen decarboxylase (URO-D)" evidence="1">
    <location>
        <begin position="136"/>
        <end position="389"/>
    </location>
</feature>
<evidence type="ECO:0000259" key="1">
    <source>
        <dbReference type="Pfam" id="PF01208"/>
    </source>
</evidence>
<name>A0A7C4KYL3_9CHLR</name>
<proteinExistence type="predicted"/>
<gene>
    <name evidence="2" type="ORF">ENT17_03465</name>
</gene>
<reference evidence="2" key="1">
    <citation type="journal article" date="2020" name="mSystems">
        <title>Genome- and Community-Level Interaction Insights into Carbon Utilization and Element Cycling Functions of Hydrothermarchaeota in Hydrothermal Sediment.</title>
        <authorList>
            <person name="Zhou Z."/>
            <person name="Liu Y."/>
            <person name="Xu W."/>
            <person name="Pan J."/>
            <person name="Luo Z.H."/>
            <person name="Li M."/>
        </authorList>
    </citation>
    <scope>NUCLEOTIDE SEQUENCE [LARGE SCALE GENOMIC DNA]</scope>
    <source>
        <strain evidence="2">SpSt-556</strain>
    </source>
</reference>
<dbReference type="SUPFAM" id="SSF51726">
    <property type="entry name" value="UROD/MetE-like"/>
    <property type="match status" value="1"/>
</dbReference>
<evidence type="ECO:0000313" key="2">
    <source>
        <dbReference type="EMBL" id="HGS86658.1"/>
    </source>
</evidence>